<comment type="similarity">
    <text evidence="1">Belongs to the helicase family. RecQ subfamily.</text>
</comment>
<dbReference type="GO" id="GO:0043138">
    <property type="term" value="F:3'-5' DNA helicase activity"/>
    <property type="evidence" value="ECO:0007669"/>
    <property type="project" value="UniProtKB-EC"/>
</dbReference>
<dbReference type="InterPro" id="IPR010666">
    <property type="entry name" value="Znf_GRF"/>
</dbReference>
<dbReference type="GO" id="GO:0005694">
    <property type="term" value="C:chromosome"/>
    <property type="evidence" value="ECO:0007669"/>
    <property type="project" value="TreeGrafter"/>
</dbReference>
<dbReference type="InterPro" id="IPR027417">
    <property type="entry name" value="P-loop_NTPase"/>
</dbReference>
<dbReference type="PROSITE" id="PS51192">
    <property type="entry name" value="HELICASE_ATP_BIND_1"/>
    <property type="match status" value="1"/>
</dbReference>
<evidence type="ECO:0000256" key="12">
    <source>
        <dbReference type="SAM" id="MobiDB-lite"/>
    </source>
</evidence>
<evidence type="ECO:0000256" key="1">
    <source>
        <dbReference type="ARBA" id="ARBA00005446"/>
    </source>
</evidence>
<dbReference type="Pfam" id="PF00270">
    <property type="entry name" value="DEAD"/>
    <property type="match status" value="1"/>
</dbReference>
<evidence type="ECO:0000256" key="4">
    <source>
        <dbReference type="ARBA" id="ARBA00022771"/>
    </source>
</evidence>
<feature type="region of interest" description="Disordered" evidence="12">
    <location>
        <begin position="675"/>
        <end position="786"/>
    </location>
</feature>
<keyword evidence="17" id="KW-1185">Reference proteome</keyword>
<evidence type="ECO:0000256" key="6">
    <source>
        <dbReference type="ARBA" id="ARBA00022806"/>
    </source>
</evidence>
<feature type="region of interest" description="Disordered" evidence="12">
    <location>
        <begin position="524"/>
        <end position="552"/>
    </location>
</feature>
<accession>A0A9N8DKH8</accession>
<evidence type="ECO:0000256" key="7">
    <source>
        <dbReference type="ARBA" id="ARBA00022833"/>
    </source>
</evidence>
<feature type="compositionally biased region" description="Polar residues" evidence="12">
    <location>
        <begin position="441"/>
        <end position="452"/>
    </location>
</feature>
<keyword evidence="2" id="KW-0479">Metal-binding</keyword>
<dbReference type="GO" id="GO:0008270">
    <property type="term" value="F:zinc ion binding"/>
    <property type="evidence" value="ECO:0007669"/>
    <property type="project" value="UniProtKB-KW"/>
</dbReference>
<feature type="compositionally biased region" description="Low complexity" evidence="12">
    <location>
        <begin position="191"/>
        <end position="207"/>
    </location>
</feature>
<keyword evidence="3" id="KW-0547">Nucleotide-binding</keyword>
<name>A0A9N8DKH8_9STRA</name>
<feature type="compositionally biased region" description="Basic residues" evidence="12">
    <location>
        <begin position="460"/>
        <end position="475"/>
    </location>
</feature>
<dbReference type="InterPro" id="IPR004589">
    <property type="entry name" value="DNA_helicase_ATP-dep_RecQ"/>
</dbReference>
<evidence type="ECO:0000259" key="13">
    <source>
        <dbReference type="PROSITE" id="PS51192"/>
    </source>
</evidence>
<evidence type="ECO:0000256" key="8">
    <source>
        <dbReference type="ARBA" id="ARBA00022840"/>
    </source>
</evidence>
<keyword evidence="8" id="KW-0067">ATP-binding</keyword>
<feature type="compositionally biased region" description="Polar residues" evidence="12">
    <location>
        <begin position="163"/>
        <end position="180"/>
    </location>
</feature>
<keyword evidence="6 16" id="KW-0347">Helicase</keyword>
<dbReference type="GO" id="GO:0005634">
    <property type="term" value="C:nucleus"/>
    <property type="evidence" value="ECO:0007669"/>
    <property type="project" value="TreeGrafter"/>
</dbReference>
<comment type="caution">
    <text evidence="16">The sequence shown here is derived from an EMBL/GenBank/DDBJ whole genome shotgun (WGS) entry which is preliminary data.</text>
</comment>
<feature type="region of interest" description="Disordered" evidence="12">
    <location>
        <begin position="227"/>
        <end position="302"/>
    </location>
</feature>
<dbReference type="NCBIfam" id="TIGR00614">
    <property type="entry name" value="recQ_fam"/>
    <property type="match status" value="1"/>
</dbReference>
<dbReference type="EMBL" id="CAICTM010000107">
    <property type="protein sequence ID" value="CAB9501409.1"/>
    <property type="molecule type" value="Genomic_DNA"/>
</dbReference>
<gene>
    <name evidence="16" type="ORF">SEMRO_108_G054090.1</name>
</gene>
<dbReference type="GO" id="GO:0005524">
    <property type="term" value="F:ATP binding"/>
    <property type="evidence" value="ECO:0007669"/>
    <property type="project" value="UniProtKB-KW"/>
</dbReference>
<feature type="region of interest" description="Disordered" evidence="12">
    <location>
        <begin position="407"/>
        <end position="495"/>
    </location>
</feature>
<dbReference type="GO" id="GO:0005737">
    <property type="term" value="C:cytoplasm"/>
    <property type="evidence" value="ECO:0007669"/>
    <property type="project" value="TreeGrafter"/>
</dbReference>
<dbReference type="GO" id="GO:0000724">
    <property type="term" value="P:double-strand break repair via homologous recombination"/>
    <property type="evidence" value="ECO:0007669"/>
    <property type="project" value="TreeGrafter"/>
</dbReference>
<dbReference type="SMART" id="SM00490">
    <property type="entry name" value="HELICc"/>
    <property type="match status" value="1"/>
</dbReference>
<protein>
    <recommendedName>
        <fullName evidence="10">DNA 3'-5' helicase</fullName>
        <ecNumber evidence="10">5.6.2.4</ecNumber>
    </recommendedName>
</protein>
<feature type="compositionally biased region" description="Polar residues" evidence="12">
    <location>
        <begin position="254"/>
        <end position="263"/>
    </location>
</feature>
<dbReference type="Pfam" id="PF00271">
    <property type="entry name" value="Helicase_C"/>
    <property type="match status" value="1"/>
</dbReference>
<dbReference type="Proteomes" id="UP001153069">
    <property type="component" value="Unassembled WGS sequence"/>
</dbReference>
<dbReference type="EC" id="5.6.2.4" evidence="10"/>
<feature type="compositionally biased region" description="Polar residues" evidence="12">
    <location>
        <begin position="408"/>
        <end position="420"/>
    </location>
</feature>
<evidence type="ECO:0000256" key="9">
    <source>
        <dbReference type="ARBA" id="ARBA00034617"/>
    </source>
</evidence>
<dbReference type="Pfam" id="PF06839">
    <property type="entry name" value="Zn_ribbon_GRF"/>
    <property type="match status" value="1"/>
</dbReference>
<dbReference type="InterPro" id="IPR011545">
    <property type="entry name" value="DEAD/DEAH_box_helicase_dom"/>
</dbReference>
<feature type="compositionally biased region" description="Basic and acidic residues" evidence="12">
    <location>
        <begin position="675"/>
        <end position="685"/>
    </location>
</feature>
<comment type="catalytic activity">
    <reaction evidence="9">
        <text>Couples ATP hydrolysis with the unwinding of duplex DNA by translocating in the 3'-5' direction.</text>
        <dbReference type="EC" id="5.6.2.4"/>
    </reaction>
</comment>
<dbReference type="SUPFAM" id="SSF52540">
    <property type="entry name" value="P-loop containing nucleoside triphosphate hydrolases"/>
    <property type="match status" value="1"/>
</dbReference>
<evidence type="ECO:0000259" key="15">
    <source>
        <dbReference type="PROSITE" id="PS51999"/>
    </source>
</evidence>
<feature type="compositionally biased region" description="Acidic residues" evidence="12">
    <location>
        <begin position="773"/>
        <end position="786"/>
    </location>
</feature>
<feature type="domain" description="Helicase ATP-binding" evidence="13">
    <location>
        <begin position="826"/>
        <end position="1006"/>
    </location>
</feature>
<dbReference type="OrthoDB" id="75161at2759"/>
<dbReference type="Gene3D" id="3.40.50.300">
    <property type="entry name" value="P-loop containing nucleotide triphosphate hydrolases"/>
    <property type="match status" value="2"/>
</dbReference>
<evidence type="ECO:0000256" key="5">
    <source>
        <dbReference type="ARBA" id="ARBA00022801"/>
    </source>
</evidence>
<evidence type="ECO:0000313" key="17">
    <source>
        <dbReference type="Proteomes" id="UP001153069"/>
    </source>
</evidence>
<keyword evidence="5" id="KW-0378">Hydrolase</keyword>
<dbReference type="InterPro" id="IPR014001">
    <property type="entry name" value="Helicase_ATP-bd"/>
</dbReference>
<reference evidence="16" key="1">
    <citation type="submission" date="2020-06" db="EMBL/GenBank/DDBJ databases">
        <authorList>
            <consortium name="Plant Systems Biology data submission"/>
        </authorList>
    </citation>
    <scope>NUCLEOTIDE SEQUENCE</scope>
    <source>
        <strain evidence="16">D6</strain>
    </source>
</reference>
<feature type="region of interest" description="Disordered" evidence="12">
    <location>
        <begin position="61"/>
        <end position="207"/>
    </location>
</feature>
<evidence type="ECO:0000256" key="10">
    <source>
        <dbReference type="ARBA" id="ARBA00034808"/>
    </source>
</evidence>
<dbReference type="PROSITE" id="PS51999">
    <property type="entry name" value="ZF_GRF"/>
    <property type="match status" value="1"/>
</dbReference>
<keyword evidence="7" id="KW-0862">Zinc</keyword>
<feature type="domain" description="Helicase C-terminal" evidence="14">
    <location>
        <begin position="1070"/>
        <end position="1216"/>
    </location>
</feature>
<sequence>MLVPRSSSSVIFQSHSISVSKIGFAGLYPRALEQNSNDEKGSGFQWRTFCKGILPGSSQKQATMMMNPNNKPNKPPSAGAKAGLSGSSSRSNKRVLSLSSVISSNKKEAPKTDTILQLEKLLRNDNKKKKKQKNERPSKRPKISKDVTNVTKETEKPEVGSVRTASTGTSFGGQKTSLSSLVAGRKKLNPSSTNTTTGSAALSSSTNRVGVSGTTAILGSTISAASKTVTKKGGDPRNHNKRKHPSTACVNAGTACSTIQQPPQAKALTKPTRQTKPDLFSTTRPISSETSSKQDDASSSEVNRTLITKTKPAESHPPQTTKVSLQLATAKARRSSVASRKAFSETATNTCTDTPNLLQPASVLASMLPAVATTNAPTVPSFLSTNHTTSTSFSSSTNLLDSSATTTRQTSTFESQSQFHSSSTTLQSKTKTKQIKPKPVNNDNFVRQNLRNSAGACRGARSKTNQKRLLRRHRQEKWQERERYSNNKSGKNQYQVVSTASIPSTQSRRTGLDPLDDYLDGVYQNKKTTSTDPNKNKTKSTKAAAANEENSHPKCARHQLPCKLLVVKKNTTGNKGRKFYACSMPKGEQCDYFEWADDTTQAAARALLANRSYSGFVARQVAAYTSRFQQLTVPELKQEAAQRGLTFAANNSKKKQLVTRLSIWVRDELSKLPQYKTEKQKEDKVQPAVAAPKEQPAAAAAKQQPSKGDAASKATDECDGSDVEDDDDSESDDDDDDESSDEELEFFASEKTADTTETSRTRSSQDVSSTKDEMEDEDEFDDEEEEALDKAIADLDMDDLTATPQLRCLRDIFSLQDFRPHQEWAIQRCLDHKRTLLVAPTGFGKSLCYALPAAMMSGICIVVSPLISLIQDQLRSLPPRVPAATLSGSLTAAATAAIVDDIVRNRIKVLFISPERLVSASFRRLFRPVWDPETKTRQRTFPDISLLCIDEAHCASQWAHNFRPCFLRFKHFLNLLNPKSVLAITATAEPRVVGDICNTLGIEQHEKCSEGSTNAGDSLRILKTDRDNIDVECIHVTSIEERLAMLSKILSPRPRKSTNGARADDESTAKLPGCLAKGSVIVYVWRQKDTEVVAEQLTDAGVAGGVVVYHGGMNTAARTKSQSRFMRGKARICVATVAFGLGIDKADIEGVVHVNLSASLEHYLQEIGRAGRDGRPAKAISMPFLEEIPIRHSLVHTDLISRSQVRAILLDLKERIAKAVDMTESKGGPVHVILPLEVSVLRFDCKHETIETILSLIERDGGESPILHVEGITFNTATIALKKRPLSSLAKTEDIARAIKDCSTCVHAPVLSEDGKAPTEDTMRCDQHQSKFEKRFLAYSQGAYSFSVIDCVNRLGPSAEPRHVYAALRRLQSNNELELSLDTTAAGRGLHVIVHATGQERFNDDSGEWVEELAESLTASFHNAVNSSAKKVVGMYRIMKEVADAANTKSTTTNANTTEKSAGLARFQELTSQYFSRDKNGAVGDDSCDVANTKEGLLPDSFHKVPLNELRNDAVGLLSDLPQLGKHSQVQEEGSVRIGDARFNDYTAMAIAKFLHGLDAPRVPMRSFYSHPLFGKWKSVEFESVLGGIEKLMETSEGC</sequence>
<evidence type="ECO:0000313" key="16">
    <source>
        <dbReference type="EMBL" id="CAB9501409.1"/>
    </source>
</evidence>
<dbReference type="SMART" id="SM00487">
    <property type="entry name" value="DEXDc"/>
    <property type="match status" value="1"/>
</dbReference>
<evidence type="ECO:0000256" key="3">
    <source>
        <dbReference type="ARBA" id="ARBA00022741"/>
    </source>
</evidence>
<proteinExistence type="inferred from homology"/>
<evidence type="ECO:0000259" key="14">
    <source>
        <dbReference type="PROSITE" id="PS51194"/>
    </source>
</evidence>
<feature type="compositionally biased region" description="Polar residues" evidence="12">
    <location>
        <begin position="486"/>
        <end position="495"/>
    </location>
</feature>
<keyword evidence="4 11" id="KW-0863">Zinc-finger</keyword>
<dbReference type="GO" id="GO:0003676">
    <property type="term" value="F:nucleic acid binding"/>
    <property type="evidence" value="ECO:0007669"/>
    <property type="project" value="InterPro"/>
</dbReference>
<dbReference type="PROSITE" id="PS51194">
    <property type="entry name" value="HELICASE_CTER"/>
    <property type="match status" value="1"/>
</dbReference>
<feature type="domain" description="GRF-type" evidence="15">
    <location>
        <begin position="555"/>
        <end position="599"/>
    </location>
</feature>
<dbReference type="PANTHER" id="PTHR13710:SF108">
    <property type="entry name" value="ATP-DEPENDENT DNA HELICASE Q4"/>
    <property type="match status" value="1"/>
</dbReference>
<feature type="compositionally biased region" description="Low complexity" evidence="12">
    <location>
        <begin position="64"/>
        <end position="101"/>
    </location>
</feature>
<dbReference type="GO" id="GO:0009378">
    <property type="term" value="F:four-way junction helicase activity"/>
    <property type="evidence" value="ECO:0007669"/>
    <property type="project" value="TreeGrafter"/>
</dbReference>
<feature type="compositionally biased region" description="Basic and acidic residues" evidence="12">
    <location>
        <begin position="751"/>
        <end position="760"/>
    </location>
</feature>
<dbReference type="InterPro" id="IPR001650">
    <property type="entry name" value="Helicase_C-like"/>
</dbReference>
<evidence type="ECO:0000256" key="2">
    <source>
        <dbReference type="ARBA" id="ARBA00022723"/>
    </source>
</evidence>
<dbReference type="PANTHER" id="PTHR13710">
    <property type="entry name" value="DNA HELICASE RECQ FAMILY MEMBER"/>
    <property type="match status" value="1"/>
</dbReference>
<feature type="compositionally biased region" description="Polar residues" evidence="12">
    <location>
        <begin position="280"/>
        <end position="302"/>
    </location>
</feature>
<feature type="compositionally biased region" description="Low complexity" evidence="12">
    <location>
        <begin position="686"/>
        <end position="705"/>
    </location>
</feature>
<dbReference type="GO" id="GO:0016787">
    <property type="term" value="F:hydrolase activity"/>
    <property type="evidence" value="ECO:0007669"/>
    <property type="project" value="UniProtKB-KW"/>
</dbReference>
<organism evidence="16 17">
    <name type="scientific">Seminavis robusta</name>
    <dbReference type="NCBI Taxonomy" id="568900"/>
    <lineage>
        <taxon>Eukaryota</taxon>
        <taxon>Sar</taxon>
        <taxon>Stramenopiles</taxon>
        <taxon>Ochrophyta</taxon>
        <taxon>Bacillariophyta</taxon>
        <taxon>Bacillariophyceae</taxon>
        <taxon>Bacillariophycidae</taxon>
        <taxon>Naviculales</taxon>
        <taxon>Naviculaceae</taxon>
        <taxon>Seminavis</taxon>
    </lineage>
</organism>
<feature type="compositionally biased region" description="Acidic residues" evidence="12">
    <location>
        <begin position="717"/>
        <end position="745"/>
    </location>
</feature>
<feature type="compositionally biased region" description="Basic and acidic residues" evidence="12">
    <location>
        <begin position="476"/>
        <end position="485"/>
    </location>
</feature>
<evidence type="ECO:0000256" key="11">
    <source>
        <dbReference type="PROSITE-ProRule" id="PRU01343"/>
    </source>
</evidence>